<protein>
    <submittedName>
        <fullName evidence="4">CBS domain-containing protein</fullName>
    </submittedName>
</protein>
<dbReference type="OrthoDB" id="64432at2157"/>
<dbReference type="InterPro" id="IPR000644">
    <property type="entry name" value="CBS_dom"/>
</dbReference>
<dbReference type="InterPro" id="IPR016436">
    <property type="entry name" value="UCP005063_CBS"/>
</dbReference>
<name>A0A429GJI2_9CREN</name>
<evidence type="ECO:0000259" key="3">
    <source>
        <dbReference type="PROSITE" id="PS51371"/>
    </source>
</evidence>
<dbReference type="InterPro" id="IPR051462">
    <property type="entry name" value="CBS_domain-containing"/>
</dbReference>
<dbReference type="InterPro" id="IPR046342">
    <property type="entry name" value="CBS_dom_sf"/>
</dbReference>
<dbReference type="PROSITE" id="PS51371">
    <property type="entry name" value="CBS"/>
    <property type="match status" value="2"/>
</dbReference>
<dbReference type="EMBL" id="RCOS01000109">
    <property type="protein sequence ID" value="RSN73819.1"/>
    <property type="molecule type" value="Genomic_DNA"/>
</dbReference>
<dbReference type="AlphaFoldDB" id="A0A429GJI2"/>
<dbReference type="SUPFAM" id="SSF46785">
    <property type="entry name" value="Winged helix' DNA-binding domain"/>
    <property type="match status" value="1"/>
</dbReference>
<feature type="domain" description="CBS" evidence="3">
    <location>
        <begin position="239"/>
        <end position="296"/>
    </location>
</feature>
<evidence type="ECO:0000313" key="5">
    <source>
        <dbReference type="Proteomes" id="UP000277582"/>
    </source>
</evidence>
<dbReference type="GO" id="GO:0003677">
    <property type="term" value="F:DNA binding"/>
    <property type="evidence" value="ECO:0007669"/>
    <property type="project" value="InterPro"/>
</dbReference>
<dbReference type="GO" id="GO:0006355">
    <property type="term" value="P:regulation of DNA-templated transcription"/>
    <property type="evidence" value="ECO:0007669"/>
    <property type="project" value="InterPro"/>
</dbReference>
<dbReference type="Pfam" id="PF03444">
    <property type="entry name" value="WHD_HrcA"/>
    <property type="match status" value="1"/>
</dbReference>
<dbReference type="PIRSF" id="PIRSF005063">
    <property type="entry name" value="UCP005063_CBS_MJ1232"/>
    <property type="match status" value="1"/>
</dbReference>
<accession>A0A429GJI2</accession>
<organism evidence="4 5">
    <name type="scientific">Candidatus Methanodesulfokora washburnensis</name>
    <dbReference type="NCBI Taxonomy" id="2478471"/>
    <lineage>
        <taxon>Archaea</taxon>
        <taxon>Thermoproteota</taxon>
        <taxon>Candidatus Korarchaeia</taxon>
        <taxon>Candidatus Korarchaeia incertae sedis</taxon>
        <taxon>Candidatus Methanodesulfokora</taxon>
    </lineage>
</organism>
<feature type="domain" description="CBS" evidence="3">
    <location>
        <begin position="177"/>
        <end position="233"/>
    </location>
</feature>
<reference evidence="4 5" key="1">
    <citation type="submission" date="2018-10" db="EMBL/GenBank/DDBJ databases">
        <title>Co-occurring genomic capacity for anaerobic methane metabolism and dissimilatory sulfite reduction discovered in the Korarchaeota.</title>
        <authorList>
            <person name="Mckay L.J."/>
            <person name="Dlakic M."/>
            <person name="Fields M.W."/>
            <person name="Delmont T.O."/>
            <person name="Eren A.M."/>
            <person name="Jay Z.J."/>
            <person name="Klingelsmith K.B."/>
            <person name="Rusch D.B."/>
            <person name="Inskeep W.P."/>
        </authorList>
    </citation>
    <scope>NUCLEOTIDE SEQUENCE [LARGE SCALE GENOMIC DNA]</scope>
    <source>
        <strain evidence="4 5">MDKW</strain>
    </source>
</reference>
<dbReference type="PANTHER" id="PTHR48108:SF26">
    <property type="entry name" value="CBS DOMAIN-CONTAINING PROTEIN DDB_G0289609"/>
    <property type="match status" value="1"/>
</dbReference>
<dbReference type="Pfam" id="PF00571">
    <property type="entry name" value="CBS"/>
    <property type="match status" value="2"/>
</dbReference>
<evidence type="ECO:0000313" key="4">
    <source>
        <dbReference type="EMBL" id="RSN73819.1"/>
    </source>
</evidence>
<dbReference type="SUPFAM" id="SSF54631">
    <property type="entry name" value="CBS-domain pair"/>
    <property type="match status" value="1"/>
</dbReference>
<keyword evidence="2" id="KW-0129">CBS domain</keyword>
<dbReference type="InterPro" id="IPR036390">
    <property type="entry name" value="WH_DNA-bd_sf"/>
</dbReference>
<sequence>MALTSAQLEILHALIKLYNTRGKGIKSSELAHHLGRHEVSVRRLLSVMKGLGLVQSRVGPGGGYLPTLKALELVKSPPIPVDTGSLRLVREGVRTDITAIEIDLLDVSGTTGYRAIIRAAGDFSEVKVGDYIRVGPTAFGRLVVEGKILKIDRENGEILIDVATMFSIPKLRVGDVMSRNLITIDPDKTVKEAAEILYKHDIRALPVVKDGEIAGLMLSKDVLHLLAKGKGEEKVGDVVRKEYFTVLEEDDIVEAISKMTKHKTGRLIVTDRRGKPIGIVTRTDLLSRFGEAFQQSD</sequence>
<dbReference type="Gene3D" id="1.10.10.10">
    <property type="entry name" value="Winged helix-like DNA-binding domain superfamily/Winged helix DNA-binding domain"/>
    <property type="match status" value="1"/>
</dbReference>
<dbReference type="SMART" id="SM00116">
    <property type="entry name" value="CBS"/>
    <property type="match status" value="2"/>
</dbReference>
<dbReference type="Gene3D" id="3.10.580.10">
    <property type="entry name" value="CBS-domain"/>
    <property type="match status" value="1"/>
</dbReference>
<evidence type="ECO:0000256" key="1">
    <source>
        <dbReference type="ARBA" id="ARBA00022737"/>
    </source>
</evidence>
<dbReference type="Proteomes" id="UP000277582">
    <property type="component" value="Unassembled WGS sequence"/>
</dbReference>
<dbReference type="InterPro" id="IPR005104">
    <property type="entry name" value="WHTH_HrcA_DNA-bd"/>
</dbReference>
<dbReference type="RefSeq" id="WP_125671741.1">
    <property type="nucleotide sequence ID" value="NZ_RCOS01000109.1"/>
</dbReference>
<evidence type="ECO:0000256" key="2">
    <source>
        <dbReference type="PROSITE-ProRule" id="PRU00703"/>
    </source>
</evidence>
<gene>
    <name evidence="4" type="ORF">D6D85_09445</name>
</gene>
<keyword evidence="1" id="KW-0677">Repeat</keyword>
<dbReference type="PANTHER" id="PTHR48108">
    <property type="entry name" value="CBS DOMAIN-CONTAINING PROTEIN CBSX2, CHLOROPLASTIC"/>
    <property type="match status" value="1"/>
</dbReference>
<keyword evidence="5" id="KW-1185">Reference proteome</keyword>
<proteinExistence type="predicted"/>
<comment type="caution">
    <text evidence="4">The sequence shown here is derived from an EMBL/GenBank/DDBJ whole genome shotgun (WGS) entry which is preliminary data.</text>
</comment>
<dbReference type="InterPro" id="IPR036388">
    <property type="entry name" value="WH-like_DNA-bd_sf"/>
</dbReference>